<feature type="domain" description="Aminoglycoside phosphotransferase" evidence="3">
    <location>
        <begin position="419"/>
        <end position="626"/>
    </location>
</feature>
<name>A0A395S6H5_FUSSP</name>
<evidence type="ECO:0000256" key="2">
    <source>
        <dbReference type="ARBA" id="ARBA00023002"/>
    </source>
</evidence>
<comment type="caution">
    <text evidence="4">The sequence shown here is derived from an EMBL/GenBank/DDBJ whole genome shotgun (WGS) entry which is preliminary data.</text>
</comment>
<proteinExistence type="inferred from homology"/>
<accession>A0A395S6H5</accession>
<dbReference type="CDD" id="cd05120">
    <property type="entry name" value="APH_ChoK_like"/>
    <property type="match status" value="1"/>
</dbReference>
<dbReference type="PANTHER" id="PTHR24320:SF272">
    <property type="entry name" value="NAD(P)-BINDING ROSSMANN-FOLD SUPERFAMILY PROTEIN"/>
    <property type="match status" value="1"/>
</dbReference>
<keyword evidence="2" id="KW-0560">Oxidoreductase</keyword>
<dbReference type="InterPro" id="IPR002347">
    <property type="entry name" value="SDR_fam"/>
</dbReference>
<reference evidence="4 5" key="1">
    <citation type="journal article" date="2018" name="PLoS Pathog.">
        <title>Evolution of structural diversity of trichothecenes, a family of toxins produced by plant pathogenic and entomopathogenic fungi.</title>
        <authorList>
            <person name="Proctor R.H."/>
            <person name="McCormick S.P."/>
            <person name="Kim H.S."/>
            <person name="Cardoza R.E."/>
            <person name="Stanley A.M."/>
            <person name="Lindo L."/>
            <person name="Kelly A."/>
            <person name="Brown D.W."/>
            <person name="Lee T."/>
            <person name="Vaughan M.M."/>
            <person name="Alexander N.J."/>
            <person name="Busman M."/>
            <person name="Gutierrez S."/>
        </authorList>
    </citation>
    <scope>NUCLEOTIDE SEQUENCE [LARGE SCALE GENOMIC DNA]</scope>
    <source>
        <strain evidence="4 5">NRRL 3299</strain>
    </source>
</reference>
<dbReference type="EMBL" id="PXOF01000079">
    <property type="protein sequence ID" value="RGP67649.1"/>
    <property type="molecule type" value="Genomic_DNA"/>
</dbReference>
<dbReference type="Gene3D" id="3.90.1200.10">
    <property type="match status" value="1"/>
</dbReference>
<dbReference type="PANTHER" id="PTHR24320">
    <property type="entry name" value="RETINOL DEHYDROGENASE"/>
    <property type="match status" value="1"/>
</dbReference>
<comment type="similarity">
    <text evidence="1">Belongs to the short-chain dehydrogenases/reductases (SDR) family.</text>
</comment>
<sequence>MTDRYIAVHKAANGPGDARPTADQIIKDENLGGRLNDHVIFITGCSAGIGVDTAKALYLTGATLYLTARNLDKAKTALGGLVRDDRVHLLELDLESLDSVRTCAAKFLSESPKLNILICNAGVMCTPEGRTKEGFETQFATNHIAHFLLFKLLRPALQKGVTIERAARVVMLSSLAHRFGEPDFNNINLDGCYDPNKAYSQSKTANLWTANEIERRYGAEGIHAWSVQPGGVLTDLGRHLSEEQKSGLAGDPYLNRVWKFSPQGAATTVWAATAEVLEGQGGKYLEDCQIIGKWDPSTSLYEPGYGDHAYDEDKAKTLWEKSVELLLPLFTYLRYRESTQTNIEYANPMASPLEMESVTVEPPQYDVLFKDQLQNFHGPLPTPNDIESGEQLPNRYGSANLVGIREIFIMKYGLEVRPTEAHNMLYVAKHTSVALPKVYAIYQRKEDHNVITYILMQHIPGKTLKDLWVELDKSRKTSIARTLRTSFDQLRQLKHPGYFGDINGGPPLDDVFTGTQGGLDNLRSSFATEEELISSVIRIYSLETGDRTAHKVRYYQHVLPTVLHSNKAPVFTHNDLQRKNLIVQDDGTISIIDWEYSSWYPNYWEYSSAMFANGGWKDDWDEYLRIILDEYPNEALWISTMKTEMWS</sequence>
<dbReference type="GO" id="GO:0016491">
    <property type="term" value="F:oxidoreductase activity"/>
    <property type="evidence" value="ECO:0007669"/>
    <property type="project" value="UniProtKB-KW"/>
</dbReference>
<dbReference type="InterPro" id="IPR036291">
    <property type="entry name" value="NAD(P)-bd_dom_sf"/>
</dbReference>
<dbReference type="PRINTS" id="PR00081">
    <property type="entry name" value="GDHRDH"/>
</dbReference>
<dbReference type="SUPFAM" id="SSF51735">
    <property type="entry name" value="NAD(P)-binding Rossmann-fold domains"/>
    <property type="match status" value="1"/>
</dbReference>
<dbReference type="Pfam" id="PF01636">
    <property type="entry name" value="APH"/>
    <property type="match status" value="1"/>
</dbReference>
<dbReference type="InterPro" id="IPR011009">
    <property type="entry name" value="Kinase-like_dom_sf"/>
</dbReference>
<evidence type="ECO:0000259" key="3">
    <source>
        <dbReference type="Pfam" id="PF01636"/>
    </source>
</evidence>
<dbReference type="Pfam" id="PF00106">
    <property type="entry name" value="adh_short"/>
    <property type="match status" value="1"/>
</dbReference>
<organism evidence="4 5">
    <name type="scientific">Fusarium sporotrichioides</name>
    <dbReference type="NCBI Taxonomy" id="5514"/>
    <lineage>
        <taxon>Eukaryota</taxon>
        <taxon>Fungi</taxon>
        <taxon>Dikarya</taxon>
        <taxon>Ascomycota</taxon>
        <taxon>Pezizomycotina</taxon>
        <taxon>Sordariomycetes</taxon>
        <taxon>Hypocreomycetidae</taxon>
        <taxon>Hypocreales</taxon>
        <taxon>Nectriaceae</taxon>
        <taxon>Fusarium</taxon>
    </lineage>
</organism>
<dbReference type="STRING" id="5514.A0A395S6H5"/>
<evidence type="ECO:0000313" key="5">
    <source>
        <dbReference type="Proteomes" id="UP000266152"/>
    </source>
</evidence>
<dbReference type="Gene3D" id="3.40.50.720">
    <property type="entry name" value="NAD(P)-binding Rossmann-like Domain"/>
    <property type="match status" value="1"/>
</dbReference>
<dbReference type="SUPFAM" id="SSF56112">
    <property type="entry name" value="Protein kinase-like (PK-like)"/>
    <property type="match status" value="1"/>
</dbReference>
<gene>
    <name evidence="4" type="ORF">FSPOR_5837</name>
</gene>
<dbReference type="InterPro" id="IPR002575">
    <property type="entry name" value="Aminoglycoside_PTrfase"/>
</dbReference>
<dbReference type="AlphaFoldDB" id="A0A395S6H5"/>
<evidence type="ECO:0000256" key="1">
    <source>
        <dbReference type="ARBA" id="ARBA00006484"/>
    </source>
</evidence>
<keyword evidence="5" id="KW-1185">Reference proteome</keyword>
<evidence type="ECO:0000313" key="4">
    <source>
        <dbReference type="EMBL" id="RGP67649.1"/>
    </source>
</evidence>
<dbReference type="Proteomes" id="UP000266152">
    <property type="component" value="Unassembled WGS sequence"/>
</dbReference>
<protein>
    <submittedName>
        <fullName evidence="4">Oxidoreductase</fullName>
    </submittedName>
</protein>